<protein>
    <recommendedName>
        <fullName evidence="4">N-acetylglucosaminyltransferase</fullName>
    </recommendedName>
</protein>
<proteinExistence type="predicted"/>
<evidence type="ECO:0000313" key="2">
    <source>
        <dbReference type="EMBL" id="GAA5525799.1"/>
    </source>
</evidence>
<feature type="signal peptide" evidence="1">
    <location>
        <begin position="1"/>
        <end position="21"/>
    </location>
</feature>
<name>A0ABP9WRH3_9GAMM</name>
<evidence type="ECO:0000256" key="1">
    <source>
        <dbReference type="SAM" id="SignalP"/>
    </source>
</evidence>
<keyword evidence="1" id="KW-0732">Signal</keyword>
<evidence type="ECO:0000313" key="3">
    <source>
        <dbReference type="Proteomes" id="UP001408594"/>
    </source>
</evidence>
<accession>A0ABP9WRH3</accession>
<dbReference type="Proteomes" id="UP001408594">
    <property type="component" value="Unassembled WGS sequence"/>
</dbReference>
<gene>
    <name evidence="2" type="ORF">Maes01_02372</name>
</gene>
<reference evidence="2 3" key="1">
    <citation type="submission" date="2024-02" db="EMBL/GenBank/DDBJ databases">
        <title>Microbulbifer aestuariivivens NBRC 112533.</title>
        <authorList>
            <person name="Ichikawa N."/>
            <person name="Katano-Makiyama Y."/>
            <person name="Hidaka K."/>
        </authorList>
    </citation>
    <scope>NUCLEOTIDE SEQUENCE [LARGE SCALE GENOMIC DNA]</scope>
    <source>
        <strain evidence="2 3">NBRC 112533</strain>
    </source>
</reference>
<sequence>MFSEQVSWRRIGVLTASLALAACVTTPPVPSPRAVPLPGVVGPSPEEIRQRNIAFFLQRAEAAQRQGFLTQPAGASAFDYYLRVRQLDPANSRAATGIQGIVIELVERARDALRRRAFAEVASYLNQAEDLAPGNPLAAEVRSQMARERARAGTDIPQGEAVSLPAASLASRSEAVSALLRETAQRIRREDLRVIIVARSDEEGRWVYQQLREAVTGYRVRGDIRLGSPPRVILMAPGGN</sequence>
<dbReference type="EMBL" id="BAABRT010000020">
    <property type="protein sequence ID" value="GAA5525799.1"/>
    <property type="molecule type" value="Genomic_DNA"/>
</dbReference>
<comment type="caution">
    <text evidence="2">The sequence shown here is derived from an EMBL/GenBank/DDBJ whole genome shotgun (WGS) entry which is preliminary data.</text>
</comment>
<keyword evidence="3" id="KW-1185">Reference proteome</keyword>
<feature type="chain" id="PRO_5047164711" description="N-acetylglucosaminyltransferase" evidence="1">
    <location>
        <begin position="22"/>
        <end position="240"/>
    </location>
</feature>
<organism evidence="2 3">
    <name type="scientific">Microbulbifer aestuariivivens</name>
    <dbReference type="NCBI Taxonomy" id="1908308"/>
    <lineage>
        <taxon>Bacteria</taxon>
        <taxon>Pseudomonadati</taxon>
        <taxon>Pseudomonadota</taxon>
        <taxon>Gammaproteobacteria</taxon>
        <taxon>Cellvibrionales</taxon>
        <taxon>Microbulbiferaceae</taxon>
        <taxon>Microbulbifer</taxon>
    </lineage>
</organism>
<evidence type="ECO:0008006" key="4">
    <source>
        <dbReference type="Google" id="ProtNLM"/>
    </source>
</evidence>